<comment type="subcellular location">
    <subcellularLocation>
        <location evidence="1">Membrane</location>
        <topology evidence="1">Multi-pass membrane protein</topology>
    </subcellularLocation>
</comment>
<dbReference type="AlphaFoldDB" id="G2GLB6"/>
<evidence type="ECO:0000256" key="5">
    <source>
        <dbReference type="ARBA" id="ARBA00023136"/>
    </source>
</evidence>
<evidence type="ECO:0000256" key="7">
    <source>
        <dbReference type="SAM" id="Phobius"/>
    </source>
</evidence>
<feature type="transmembrane region" description="Helical" evidence="7">
    <location>
        <begin position="51"/>
        <end position="80"/>
    </location>
</feature>
<evidence type="ECO:0000256" key="4">
    <source>
        <dbReference type="ARBA" id="ARBA00022989"/>
    </source>
</evidence>
<evidence type="ECO:0000313" key="8">
    <source>
        <dbReference type="EMBL" id="EGX55706.1"/>
    </source>
</evidence>
<dbReference type="Proteomes" id="UP000004217">
    <property type="component" value="Unassembled WGS sequence"/>
</dbReference>
<evidence type="ECO:0000256" key="3">
    <source>
        <dbReference type="ARBA" id="ARBA00022692"/>
    </source>
</evidence>
<evidence type="ECO:0000256" key="2">
    <source>
        <dbReference type="ARBA" id="ARBA00009773"/>
    </source>
</evidence>
<protein>
    <recommendedName>
        <fullName evidence="10">Integral membrane protein</fullName>
    </recommendedName>
</protein>
<keyword evidence="4 7" id="KW-1133">Transmembrane helix</keyword>
<organism evidence="8 9">
    <name type="scientific">Streptomyces zinciresistens K42</name>
    <dbReference type="NCBI Taxonomy" id="700597"/>
    <lineage>
        <taxon>Bacteria</taxon>
        <taxon>Bacillati</taxon>
        <taxon>Actinomycetota</taxon>
        <taxon>Actinomycetes</taxon>
        <taxon>Kitasatosporales</taxon>
        <taxon>Streptomycetaceae</taxon>
        <taxon>Streptomyces</taxon>
    </lineage>
</organism>
<keyword evidence="3 7" id="KW-0812">Transmembrane</keyword>
<dbReference type="InterPro" id="IPR002549">
    <property type="entry name" value="AI-2E-like"/>
</dbReference>
<evidence type="ECO:0000313" key="9">
    <source>
        <dbReference type="Proteomes" id="UP000004217"/>
    </source>
</evidence>
<dbReference type="EMBL" id="AGBF01000201">
    <property type="protein sequence ID" value="EGX55706.1"/>
    <property type="molecule type" value="Genomic_DNA"/>
</dbReference>
<sequence>MVLEHPQALPDGEGAGAVGGVFDADAGQAVAVEGHLLHPVVMSWAVRLHPVVVASAVVGGAVAAGVIGAVVAVPLTAVAWSVHPALRGPDTGPGPVGSGAGGDA</sequence>
<keyword evidence="5 7" id="KW-0472">Membrane</keyword>
<feature type="compositionally biased region" description="Gly residues" evidence="6">
    <location>
        <begin position="94"/>
        <end position="104"/>
    </location>
</feature>
<reference evidence="8 9" key="1">
    <citation type="submission" date="2011-08" db="EMBL/GenBank/DDBJ databases">
        <authorList>
            <person name="Lin Y."/>
            <person name="Hao X."/>
            <person name="Johnstone L."/>
            <person name="Miller S.J."/>
            <person name="Wei G."/>
            <person name="Rensing C."/>
        </authorList>
    </citation>
    <scope>NUCLEOTIDE SEQUENCE [LARGE SCALE GENOMIC DNA]</scope>
    <source>
        <strain evidence="8 9">K42</strain>
    </source>
</reference>
<comment type="caution">
    <text evidence="8">The sequence shown here is derived from an EMBL/GenBank/DDBJ whole genome shotgun (WGS) entry which is preliminary data.</text>
</comment>
<evidence type="ECO:0008006" key="10">
    <source>
        <dbReference type="Google" id="ProtNLM"/>
    </source>
</evidence>
<name>G2GLB6_9ACTN</name>
<evidence type="ECO:0000256" key="1">
    <source>
        <dbReference type="ARBA" id="ARBA00004141"/>
    </source>
</evidence>
<dbReference type="GO" id="GO:0016020">
    <property type="term" value="C:membrane"/>
    <property type="evidence" value="ECO:0007669"/>
    <property type="project" value="UniProtKB-SubCell"/>
</dbReference>
<accession>G2GLB6</accession>
<proteinExistence type="inferred from homology"/>
<dbReference type="PATRIC" id="fig|700597.3.peg.6181"/>
<keyword evidence="9" id="KW-1185">Reference proteome</keyword>
<dbReference type="Pfam" id="PF01594">
    <property type="entry name" value="AI-2E_transport"/>
    <property type="match status" value="1"/>
</dbReference>
<feature type="region of interest" description="Disordered" evidence="6">
    <location>
        <begin position="84"/>
        <end position="104"/>
    </location>
</feature>
<comment type="similarity">
    <text evidence="2">Belongs to the autoinducer-2 exporter (AI-2E) (TC 2.A.86) family.</text>
</comment>
<gene>
    <name evidence="8" type="ORF">SZN_31559</name>
</gene>
<evidence type="ECO:0000256" key="6">
    <source>
        <dbReference type="SAM" id="MobiDB-lite"/>
    </source>
</evidence>